<dbReference type="Pfam" id="PF00320">
    <property type="entry name" value="GATA"/>
    <property type="match status" value="1"/>
</dbReference>
<dbReference type="PROSITE" id="PS50114">
    <property type="entry name" value="GATA_ZN_FINGER_2"/>
    <property type="match status" value="1"/>
</dbReference>
<dbReference type="GO" id="GO:0008270">
    <property type="term" value="F:zinc ion binding"/>
    <property type="evidence" value="ECO:0007669"/>
    <property type="project" value="UniProtKB-KW"/>
</dbReference>
<dbReference type="InterPro" id="IPR013088">
    <property type="entry name" value="Znf_NHR/GATA"/>
</dbReference>
<proteinExistence type="predicted"/>
<keyword evidence="5" id="KW-1185">Reference proteome</keyword>
<dbReference type="GO" id="GO:0043565">
    <property type="term" value="F:sequence-specific DNA binding"/>
    <property type="evidence" value="ECO:0007669"/>
    <property type="project" value="InterPro"/>
</dbReference>
<feature type="region of interest" description="Disordered" evidence="2">
    <location>
        <begin position="173"/>
        <end position="236"/>
    </location>
</feature>
<evidence type="ECO:0000313" key="4">
    <source>
        <dbReference type="EMBL" id="KAJ7612704.1"/>
    </source>
</evidence>
<feature type="compositionally biased region" description="Polar residues" evidence="2">
    <location>
        <begin position="27"/>
        <end position="41"/>
    </location>
</feature>
<keyword evidence="1" id="KW-0862">Zinc</keyword>
<feature type="region of interest" description="Disordered" evidence="2">
    <location>
        <begin position="1"/>
        <end position="64"/>
    </location>
</feature>
<dbReference type="InterPro" id="IPR000679">
    <property type="entry name" value="Znf_GATA"/>
</dbReference>
<evidence type="ECO:0000256" key="2">
    <source>
        <dbReference type="SAM" id="MobiDB-lite"/>
    </source>
</evidence>
<reference evidence="4" key="1">
    <citation type="submission" date="2023-03" db="EMBL/GenBank/DDBJ databases">
        <title>Massive genome expansion in bonnet fungi (Mycena s.s.) driven by repeated elements and novel gene families across ecological guilds.</title>
        <authorList>
            <consortium name="Lawrence Berkeley National Laboratory"/>
            <person name="Harder C.B."/>
            <person name="Miyauchi S."/>
            <person name="Viragh M."/>
            <person name="Kuo A."/>
            <person name="Thoen E."/>
            <person name="Andreopoulos B."/>
            <person name="Lu D."/>
            <person name="Skrede I."/>
            <person name="Drula E."/>
            <person name="Henrissat B."/>
            <person name="Morin E."/>
            <person name="Kohler A."/>
            <person name="Barry K."/>
            <person name="LaButti K."/>
            <person name="Morin E."/>
            <person name="Salamov A."/>
            <person name="Lipzen A."/>
            <person name="Mereny Z."/>
            <person name="Hegedus B."/>
            <person name="Baldrian P."/>
            <person name="Stursova M."/>
            <person name="Weitz H."/>
            <person name="Taylor A."/>
            <person name="Grigoriev I.V."/>
            <person name="Nagy L.G."/>
            <person name="Martin F."/>
            <person name="Kauserud H."/>
        </authorList>
    </citation>
    <scope>NUCLEOTIDE SEQUENCE</scope>
    <source>
        <strain evidence="4">9284</strain>
    </source>
</reference>
<name>A0AAD7FDL6_9AGAR</name>
<dbReference type="EMBL" id="JARKIF010000030">
    <property type="protein sequence ID" value="KAJ7612704.1"/>
    <property type="molecule type" value="Genomic_DNA"/>
</dbReference>
<evidence type="ECO:0000256" key="1">
    <source>
        <dbReference type="PROSITE-ProRule" id="PRU00094"/>
    </source>
</evidence>
<comment type="caution">
    <text evidence="4">The sequence shown here is derived from an EMBL/GenBank/DDBJ whole genome shotgun (WGS) entry which is preliminary data.</text>
</comment>
<accession>A0AAD7FDL6</accession>
<dbReference type="SUPFAM" id="SSF57716">
    <property type="entry name" value="Glucocorticoid receptor-like (DNA-binding domain)"/>
    <property type="match status" value="1"/>
</dbReference>
<keyword evidence="1" id="KW-0863">Zinc-finger</keyword>
<protein>
    <recommendedName>
        <fullName evidence="3">GATA-type domain-containing protein</fullName>
    </recommendedName>
</protein>
<dbReference type="CDD" id="cd00202">
    <property type="entry name" value="ZnF_GATA"/>
    <property type="match status" value="1"/>
</dbReference>
<dbReference type="AlphaFoldDB" id="A0AAD7FDL6"/>
<dbReference type="SMART" id="SM00401">
    <property type="entry name" value="ZnF_GATA"/>
    <property type="match status" value="1"/>
</dbReference>
<evidence type="ECO:0000313" key="5">
    <source>
        <dbReference type="Proteomes" id="UP001221142"/>
    </source>
</evidence>
<sequence>MAHRSAPYSTSRPHPSSSMAKHPIYGVSNNNSGTSTPSVTDRSAVSSPAPHTPPTAHHEVPHIYNPPAYMPQTFPKHHGQYGPGSYPYSAHPHSGYTGEPQSTGYPPYAYPVPNTVPIQVTYTDDAATKLSDRIRRRCFNCCSQDTSTWRRSTISPGKILCNKCGLYERTHQRSRPLKFTSSKKGTPRAHAPSISDTSPQTQPLPPNNRSPYMSSLTGPGVSAERKVNELDDTSGA</sequence>
<organism evidence="4 5">
    <name type="scientific">Roridomyces roridus</name>
    <dbReference type="NCBI Taxonomy" id="1738132"/>
    <lineage>
        <taxon>Eukaryota</taxon>
        <taxon>Fungi</taxon>
        <taxon>Dikarya</taxon>
        <taxon>Basidiomycota</taxon>
        <taxon>Agaricomycotina</taxon>
        <taxon>Agaricomycetes</taxon>
        <taxon>Agaricomycetidae</taxon>
        <taxon>Agaricales</taxon>
        <taxon>Marasmiineae</taxon>
        <taxon>Mycenaceae</taxon>
        <taxon>Roridomyces</taxon>
    </lineage>
</organism>
<evidence type="ECO:0000259" key="3">
    <source>
        <dbReference type="PROSITE" id="PS50114"/>
    </source>
</evidence>
<keyword evidence="1" id="KW-0479">Metal-binding</keyword>
<dbReference type="Proteomes" id="UP001221142">
    <property type="component" value="Unassembled WGS sequence"/>
</dbReference>
<dbReference type="GO" id="GO:0006355">
    <property type="term" value="P:regulation of DNA-templated transcription"/>
    <property type="evidence" value="ECO:0007669"/>
    <property type="project" value="InterPro"/>
</dbReference>
<gene>
    <name evidence="4" type="ORF">FB45DRAFT_939591</name>
</gene>
<feature type="domain" description="GATA-type" evidence="3">
    <location>
        <begin position="132"/>
        <end position="188"/>
    </location>
</feature>
<feature type="compositionally biased region" description="Polar residues" evidence="2">
    <location>
        <begin position="7"/>
        <end position="19"/>
    </location>
</feature>
<dbReference type="Gene3D" id="3.30.50.10">
    <property type="entry name" value="Erythroid Transcription Factor GATA-1, subunit A"/>
    <property type="match status" value="1"/>
</dbReference>